<keyword evidence="3" id="KW-1185">Reference proteome</keyword>
<dbReference type="PANTHER" id="PTHR33244:SF3">
    <property type="entry name" value="PEPTIDASE A2 DOMAIN-CONTAINING PROTEIN"/>
    <property type="match status" value="1"/>
</dbReference>
<dbReference type="AlphaFoldDB" id="A0AAQ4D387"/>
<dbReference type="Proteomes" id="UP001321473">
    <property type="component" value="Unassembled WGS sequence"/>
</dbReference>
<dbReference type="PANTHER" id="PTHR33244">
    <property type="entry name" value="INTEGRASE CATALYTIC DOMAIN-CONTAINING PROTEIN-RELATED"/>
    <property type="match status" value="1"/>
</dbReference>
<comment type="caution">
    <text evidence="2">The sequence shown here is derived from an EMBL/GenBank/DDBJ whole genome shotgun (WGS) entry which is preliminary data.</text>
</comment>
<protein>
    <submittedName>
        <fullName evidence="2">Uncharacterized protein</fullName>
    </submittedName>
</protein>
<feature type="region of interest" description="Disordered" evidence="1">
    <location>
        <begin position="71"/>
        <end position="146"/>
    </location>
</feature>
<organism evidence="2 3">
    <name type="scientific">Amblyomma americanum</name>
    <name type="common">Lone star tick</name>
    <dbReference type="NCBI Taxonomy" id="6943"/>
    <lineage>
        <taxon>Eukaryota</taxon>
        <taxon>Metazoa</taxon>
        <taxon>Ecdysozoa</taxon>
        <taxon>Arthropoda</taxon>
        <taxon>Chelicerata</taxon>
        <taxon>Arachnida</taxon>
        <taxon>Acari</taxon>
        <taxon>Parasitiformes</taxon>
        <taxon>Ixodida</taxon>
        <taxon>Ixodoidea</taxon>
        <taxon>Ixodidae</taxon>
        <taxon>Amblyomminae</taxon>
        <taxon>Amblyomma</taxon>
    </lineage>
</organism>
<gene>
    <name evidence="2" type="ORF">V5799_000371</name>
</gene>
<accession>A0AAQ4D387</accession>
<dbReference type="EMBL" id="JARKHS020035767">
    <property type="protein sequence ID" value="KAK8756927.1"/>
    <property type="molecule type" value="Genomic_DNA"/>
</dbReference>
<evidence type="ECO:0000256" key="1">
    <source>
        <dbReference type="SAM" id="MobiDB-lite"/>
    </source>
</evidence>
<reference evidence="2 3" key="1">
    <citation type="journal article" date="2023" name="Arcadia Sci">
        <title>De novo assembly of a long-read Amblyomma americanum tick genome.</title>
        <authorList>
            <person name="Chou S."/>
            <person name="Poskanzer K.E."/>
            <person name="Rollins M."/>
            <person name="Thuy-Boun P.S."/>
        </authorList>
    </citation>
    <scope>NUCLEOTIDE SEQUENCE [LARGE SCALE GENOMIC DNA]</scope>
    <source>
        <strain evidence="2">F_SG_1</strain>
        <tissue evidence="2">Salivary glands</tissue>
    </source>
</reference>
<evidence type="ECO:0000313" key="3">
    <source>
        <dbReference type="Proteomes" id="UP001321473"/>
    </source>
</evidence>
<proteinExistence type="predicted"/>
<sequence>MDEEYRNRQKRYFDKRHAARSLPRLSAGNRVWLKDKGAPGTILRPSQTPRSYWVGTDKGAVRRNRRHLLLLPETGDDDSVPSAVQRDHHQEEIDVTPKPQVPELPANLPATTPVKYAGHASETTGHRRTTRCGRIIKTPKRLGVND</sequence>
<name>A0AAQ4D387_AMBAM</name>
<evidence type="ECO:0000313" key="2">
    <source>
        <dbReference type="EMBL" id="KAK8756927.1"/>
    </source>
</evidence>